<dbReference type="RefSeq" id="WP_229991290.1">
    <property type="nucleotide sequence ID" value="NZ_JAJJMO010000001.1"/>
</dbReference>
<keyword evidence="3" id="KW-1185">Reference proteome</keyword>
<name>A0ABS8N0C5_9FLAO</name>
<evidence type="ECO:0000313" key="3">
    <source>
        <dbReference type="Proteomes" id="UP001430919"/>
    </source>
</evidence>
<proteinExistence type="predicted"/>
<protein>
    <submittedName>
        <fullName evidence="2">Uncharacterized protein</fullName>
    </submittedName>
</protein>
<dbReference type="Proteomes" id="UP001430919">
    <property type="component" value="Unassembled WGS sequence"/>
</dbReference>
<keyword evidence="1" id="KW-0732">Signal</keyword>
<evidence type="ECO:0000313" key="2">
    <source>
        <dbReference type="EMBL" id="MCC9074480.1"/>
    </source>
</evidence>
<reference evidence="2" key="1">
    <citation type="submission" date="2021-11" db="EMBL/GenBank/DDBJ databases">
        <title>Description of novel Flavobacterium species.</title>
        <authorList>
            <person name="Saticioglu I.B."/>
            <person name="Ay H."/>
            <person name="Altun S."/>
            <person name="Duman M."/>
        </authorList>
    </citation>
    <scope>NUCLEOTIDE SEQUENCE</scope>
    <source>
        <strain evidence="2">F-65</strain>
    </source>
</reference>
<comment type="caution">
    <text evidence="2">The sequence shown here is derived from an EMBL/GenBank/DDBJ whole genome shotgun (WGS) entry which is preliminary data.</text>
</comment>
<sequence length="265" mass="28517">MKSTITILISLLLLSPAIALGQTVIGSVAAPANYSLLELSTKTIKGGVRMPQLTSVERDNLTTPAFVSDTGAKGLVIYNADKEVIEFWNGSKWSLMVDQDNMNASVSNVIDGLGIPRPAVFQLEKDQKDFLSSAKDGVTNEIPMSQVVNNITNSISFNQATNTITFQPGTYTVTFAYEGLHNAVGCTISSYFIDFPTNAARRRIHTTASHIEGEKASHGGTVTYTTKLTKSVNWIPRLGRGQSGNCYGAGMSLAAYVTQLSILKN</sequence>
<feature type="signal peptide" evidence="1">
    <location>
        <begin position="1"/>
        <end position="21"/>
    </location>
</feature>
<evidence type="ECO:0000256" key="1">
    <source>
        <dbReference type="SAM" id="SignalP"/>
    </source>
</evidence>
<gene>
    <name evidence="2" type="ORF">LNQ49_23090</name>
</gene>
<feature type="chain" id="PRO_5046625348" evidence="1">
    <location>
        <begin position="22"/>
        <end position="265"/>
    </location>
</feature>
<organism evidence="2 3">
    <name type="scientific">Flavobacterium pisciphilum</name>
    <dbReference type="NCBI Taxonomy" id="2893755"/>
    <lineage>
        <taxon>Bacteria</taxon>
        <taxon>Pseudomonadati</taxon>
        <taxon>Bacteroidota</taxon>
        <taxon>Flavobacteriia</taxon>
        <taxon>Flavobacteriales</taxon>
        <taxon>Flavobacteriaceae</taxon>
        <taxon>Flavobacterium</taxon>
    </lineage>
</organism>
<dbReference type="EMBL" id="JAJJMO010000001">
    <property type="protein sequence ID" value="MCC9074480.1"/>
    <property type="molecule type" value="Genomic_DNA"/>
</dbReference>
<accession>A0ABS8N0C5</accession>